<comment type="caution">
    <text evidence="1">The sequence shown here is derived from an EMBL/GenBank/DDBJ whole genome shotgun (WGS) entry which is preliminary data.</text>
</comment>
<sequence length="28" mass="3223">FGLELAEIKVFALTGLLPQRFQDIDFQL</sequence>
<organism evidence="1">
    <name type="scientific">marine sediment metagenome</name>
    <dbReference type="NCBI Taxonomy" id="412755"/>
    <lineage>
        <taxon>unclassified sequences</taxon>
        <taxon>metagenomes</taxon>
        <taxon>ecological metagenomes</taxon>
    </lineage>
</organism>
<proteinExistence type="predicted"/>
<accession>A0A0F9MML4</accession>
<gene>
    <name evidence="1" type="ORF">LCGC14_1055660</name>
</gene>
<dbReference type="EMBL" id="LAZR01004444">
    <property type="protein sequence ID" value="KKN08535.1"/>
    <property type="molecule type" value="Genomic_DNA"/>
</dbReference>
<reference evidence="1" key="1">
    <citation type="journal article" date="2015" name="Nature">
        <title>Complex archaea that bridge the gap between prokaryotes and eukaryotes.</title>
        <authorList>
            <person name="Spang A."/>
            <person name="Saw J.H."/>
            <person name="Jorgensen S.L."/>
            <person name="Zaremba-Niedzwiedzka K."/>
            <person name="Martijn J."/>
            <person name="Lind A.E."/>
            <person name="van Eijk R."/>
            <person name="Schleper C."/>
            <person name="Guy L."/>
            <person name="Ettema T.J."/>
        </authorList>
    </citation>
    <scope>NUCLEOTIDE SEQUENCE</scope>
</reference>
<feature type="non-terminal residue" evidence="1">
    <location>
        <position position="1"/>
    </location>
</feature>
<dbReference type="AlphaFoldDB" id="A0A0F9MML4"/>
<evidence type="ECO:0000313" key="1">
    <source>
        <dbReference type="EMBL" id="KKN08535.1"/>
    </source>
</evidence>
<name>A0A0F9MML4_9ZZZZ</name>
<protein>
    <submittedName>
        <fullName evidence="1">Uncharacterized protein</fullName>
    </submittedName>
</protein>